<dbReference type="Pfam" id="PF00593">
    <property type="entry name" value="TonB_dep_Rec_b-barrel"/>
    <property type="match status" value="1"/>
</dbReference>
<accession>A0AAN2C8M4</accession>
<dbReference type="RefSeq" id="WP_317996190.1">
    <property type="nucleotide sequence ID" value="NZ_AP025523.1"/>
</dbReference>
<evidence type="ECO:0000259" key="6">
    <source>
        <dbReference type="Pfam" id="PF00593"/>
    </source>
</evidence>
<evidence type="ECO:0000256" key="5">
    <source>
        <dbReference type="SAM" id="SignalP"/>
    </source>
</evidence>
<dbReference type="KEGG" id="vab:WPS_04020"/>
<evidence type="ECO:0000313" key="8">
    <source>
        <dbReference type="EMBL" id="BDE05126.1"/>
    </source>
</evidence>
<evidence type="ECO:0000256" key="3">
    <source>
        <dbReference type="ARBA" id="ARBA00023237"/>
    </source>
</evidence>
<evidence type="ECO:0000259" key="7">
    <source>
        <dbReference type="Pfam" id="PF07715"/>
    </source>
</evidence>
<dbReference type="Gene3D" id="2.40.170.20">
    <property type="entry name" value="TonB-dependent receptor, beta-barrel domain"/>
    <property type="match status" value="1"/>
</dbReference>
<keyword evidence="9" id="KW-1185">Reference proteome</keyword>
<evidence type="ECO:0000256" key="2">
    <source>
        <dbReference type="ARBA" id="ARBA00023136"/>
    </source>
</evidence>
<dbReference type="InterPro" id="IPR037066">
    <property type="entry name" value="Plug_dom_sf"/>
</dbReference>
<evidence type="ECO:0000256" key="1">
    <source>
        <dbReference type="ARBA" id="ARBA00004442"/>
    </source>
</evidence>
<dbReference type="SUPFAM" id="SSF49452">
    <property type="entry name" value="Starch-binding domain-like"/>
    <property type="match status" value="1"/>
</dbReference>
<name>A0AAN2C8M4_UNVUL</name>
<feature type="signal peptide" evidence="5">
    <location>
        <begin position="1"/>
        <end position="28"/>
    </location>
</feature>
<feature type="domain" description="TonB-dependent receptor plug" evidence="7">
    <location>
        <begin position="158"/>
        <end position="242"/>
    </location>
</feature>
<proteinExistence type="inferred from homology"/>
<dbReference type="InterPro" id="IPR013784">
    <property type="entry name" value="Carb-bd-like_fold"/>
</dbReference>
<dbReference type="InterPro" id="IPR000531">
    <property type="entry name" value="Beta-barrel_TonB"/>
</dbReference>
<dbReference type="Pfam" id="PF13620">
    <property type="entry name" value="CarboxypepD_reg"/>
    <property type="match status" value="1"/>
</dbReference>
<dbReference type="GO" id="GO:0030246">
    <property type="term" value="F:carbohydrate binding"/>
    <property type="evidence" value="ECO:0007669"/>
    <property type="project" value="InterPro"/>
</dbReference>
<keyword evidence="2 4" id="KW-0472">Membrane</keyword>
<dbReference type="Gene3D" id="2.170.130.10">
    <property type="entry name" value="TonB-dependent receptor, plug domain"/>
    <property type="match status" value="1"/>
</dbReference>
<dbReference type="Proteomes" id="UP001317532">
    <property type="component" value="Chromosome"/>
</dbReference>
<gene>
    <name evidence="8" type="ORF">WPS_04020</name>
</gene>
<evidence type="ECO:0000256" key="4">
    <source>
        <dbReference type="RuleBase" id="RU003357"/>
    </source>
</evidence>
<feature type="domain" description="TonB-dependent receptor-like beta-barrel" evidence="6">
    <location>
        <begin position="439"/>
        <end position="923"/>
    </location>
</feature>
<comment type="similarity">
    <text evidence="4">Belongs to the TonB-dependent receptor family.</text>
</comment>
<evidence type="ECO:0000313" key="9">
    <source>
        <dbReference type="Proteomes" id="UP001317532"/>
    </source>
</evidence>
<keyword evidence="4" id="KW-0798">TonB box</keyword>
<dbReference type="SUPFAM" id="SSF56935">
    <property type="entry name" value="Porins"/>
    <property type="match status" value="1"/>
</dbReference>
<evidence type="ECO:0008006" key="10">
    <source>
        <dbReference type="Google" id="ProtNLM"/>
    </source>
</evidence>
<dbReference type="GO" id="GO:0009279">
    <property type="term" value="C:cell outer membrane"/>
    <property type="evidence" value="ECO:0007669"/>
    <property type="project" value="UniProtKB-SubCell"/>
</dbReference>
<dbReference type="Pfam" id="PF07715">
    <property type="entry name" value="Plug"/>
    <property type="match status" value="1"/>
</dbReference>
<organism evidence="8 9">
    <name type="scientific">Vulcanimicrobium alpinum</name>
    <dbReference type="NCBI Taxonomy" id="3016050"/>
    <lineage>
        <taxon>Bacteria</taxon>
        <taxon>Bacillati</taxon>
        <taxon>Vulcanimicrobiota</taxon>
        <taxon>Vulcanimicrobiia</taxon>
        <taxon>Vulcanimicrobiales</taxon>
        <taxon>Vulcanimicrobiaceae</taxon>
        <taxon>Vulcanimicrobium</taxon>
    </lineage>
</organism>
<keyword evidence="5" id="KW-0732">Signal</keyword>
<reference evidence="8 9" key="1">
    <citation type="journal article" date="2022" name="ISME Commun">
        <title>Vulcanimicrobium alpinus gen. nov. sp. nov., the first cultivated representative of the candidate phylum 'Eremiobacterota', is a metabolically versatile aerobic anoxygenic phototroph.</title>
        <authorList>
            <person name="Yabe S."/>
            <person name="Muto K."/>
            <person name="Abe K."/>
            <person name="Yokota A."/>
            <person name="Staudigel H."/>
            <person name="Tebo B.M."/>
        </authorList>
    </citation>
    <scope>NUCLEOTIDE SEQUENCE [LARGE SCALE GENOMIC DNA]</scope>
    <source>
        <strain evidence="8 9">WC8-2</strain>
    </source>
</reference>
<dbReference type="Gene3D" id="2.60.40.1120">
    <property type="entry name" value="Carboxypeptidase-like, regulatory domain"/>
    <property type="match status" value="1"/>
</dbReference>
<comment type="subcellular location">
    <subcellularLocation>
        <location evidence="1 4">Cell outer membrane</location>
    </subcellularLocation>
</comment>
<dbReference type="InterPro" id="IPR036942">
    <property type="entry name" value="Beta-barrel_TonB_sf"/>
</dbReference>
<keyword evidence="3" id="KW-0998">Cell outer membrane</keyword>
<protein>
    <recommendedName>
        <fullName evidence="10">TonB-dependent receptor</fullName>
    </recommendedName>
</protein>
<feature type="chain" id="PRO_5043003672" description="TonB-dependent receptor" evidence="5">
    <location>
        <begin position="29"/>
        <end position="1213"/>
    </location>
</feature>
<dbReference type="InterPro" id="IPR012910">
    <property type="entry name" value="Plug_dom"/>
</dbReference>
<dbReference type="EMBL" id="AP025523">
    <property type="protein sequence ID" value="BDE05126.1"/>
    <property type="molecule type" value="Genomic_DNA"/>
</dbReference>
<sequence>MKALVRAAAALVTAAVLAASLLPSPALAGTTGTIVGHVVDLNTNAAIAGAKVTASSPSQTESSTTDASGGFRFLSLAPDTYTVEIARDGYDTLTLAGITVQADQAQTLNRALAPKLKTIGNVTSRRASDLVKSGTTSDVYSVSGANADAAAALGGPGGLTNAYSAIQSVPGTVVQAGQQGWYQQLSIRGGDIDQVGYELDGIPVNRVYDNAPQTMLSTLGQQELQVYTGGTPATSDGQGLSGYVNQVIRTGTYPLSLTVNAGVGAPAFFHRLSGEVGGATKDRLFTYYVGASGANSDYRYLDNNNGASDPRFFYPIAFPFGDNFNRFNIYDGSPSYVSGNPATPGDGLYFAPGQTYAISTVSQRDNVINLHWGIPHKHGGLKDDVQALYVTSELFNAYYSSVNDQGGPTYVANALAEGNGGPAATGPYQAFWHDGYVYNGPLFAAPNASAVVPYYFNTSPANRPFGGNLSNSARDTNDNGVAVVKAQYQHAINERSFVRLFGYSVYSRWLIAGPANQNFTCCFGAELNDYEIPSHTYGASMLYSNQLTDKHLLTFSANESQTKIQRRYFYAFPGNQGLGTAFTNLIDPRTAAQTGNCYDPGTGGFTSCFSGAGTTRGTFTTPTLPIAAAAFANGASPQWLVTENGPLGRVNNVSPVFTAASLTDVWNATDKLTLNLGVRFENYTNRLSGTTAAPIGGSSLNRAFWIKAYNNEYCFKPGVFGAVNVSSSPPDANGVFATPANCAAVGPGYVPANFRNSTLDKISNSVVQPRLAFTYTFNPDTVVRGSFGVYSRPVNTSWLQYNDLNDRDWTKYAASNFLGYGFSTPAHQLRPDTSYNYDLSLEQHIRGTDTSFKLTPFYRSTRDQLQAFPIGVGGIVSGFNVGHQTSYGVELALRKGDFARDGFAGQLAYTYTHSRIKYAQFPSGTNVIDSINLYVKDYNAYTSFCGTHPADPRCGTTVSGGAPAPCYDAATNGPVAAVGGACPATATANPYYSQPVQNLFPVNAEYTTYDQIPQPFVGENGYETPHVLSAIVQYKHGKFAITPSLTYTSGASYGSPLSYPGYIPDGGCKMPGVPYTCSGFTSASGFGLDYLFIPNAFTGAFDNLGAFKQPSRLTLNLATSFEASKNVKLVVTLTGLIDKCYQRGYAWDDPNICVYSELPSGGAGLGPSGNFIPLAQTPVQLRYPYGDFNNNLNTGNVGVKIPFQAAVDLRIKL</sequence>
<dbReference type="AlphaFoldDB" id="A0AAN2C8M4"/>